<evidence type="ECO:0000313" key="3">
    <source>
        <dbReference type="EMBL" id="ACZ01310.1"/>
    </source>
</evidence>
<dbReference type="GeneID" id="29673061"/>
<dbReference type="NCBIfam" id="TIGR02601">
    <property type="entry name" value="autotrns_rpt"/>
    <property type="match status" value="1"/>
</dbReference>
<dbReference type="GO" id="GO:0006508">
    <property type="term" value="P:proteolysis"/>
    <property type="evidence" value="ECO:0007669"/>
    <property type="project" value="InterPro"/>
</dbReference>
<dbReference type="AlphaFoldDB" id="D1AYD4"/>
<dbReference type="EMBL" id="CP001779">
    <property type="protein sequence ID" value="ACZ01310.1"/>
    <property type="molecule type" value="Genomic_DNA"/>
</dbReference>
<dbReference type="RefSeq" id="WP_012858860.1">
    <property type="nucleotide sequence ID" value="NC_013515.1"/>
</dbReference>
<proteinExistence type="predicted"/>
<keyword evidence="4" id="KW-1185">Reference proteome</keyword>
<evidence type="ECO:0000256" key="1">
    <source>
        <dbReference type="ARBA" id="ARBA00022729"/>
    </source>
</evidence>
<evidence type="ECO:0000259" key="2">
    <source>
        <dbReference type="Pfam" id="PF00082"/>
    </source>
</evidence>
<sequence length="1060" mass="121496">MKFKRFQFLGLLFLISCSIVDIDESIPNVENIGRNISSNYIINSENNESNSPKINSNVEKKEIMKDSESQNTINTVDNNEKLKQKLDRNESLIESNINTTRQLKEEDNPVTIVELFLNKSGEEKIKEKYGLTNFIGSDNSNASYNEHALRVLDGFMDTNADGIISEEEKNIFKGKNPGIKLVRRNHVGFDIMNTYGILSMSYSLVYHNINFNYLYPYSKYLDKIYNDKTYLNDYLTKRLLNKNYVYNERLLISAIGNQNLSNLETKYFSNDLSNKYQIMSPEMQALSRSESLLVKNSFRRDHNLIKKFNKYMSTIYIDSESNYYSGSFTRKDYHTQALLLRSFTVGESGLLDIEDKRYYPDSGSSYSTPRIARLAYDIKEKYPFLTYQQVKQVILGTANHDISGYLDDNVGWGNANREKALKGPSDFNAGLIDEMKYFKGNYDKIFDENGNRYFYVNIKNGKEYTFENDIVSGLKGDGNNKESKIIKIIAKKYSYDNTSREYQYRIPKVLESEKLFYSNVAQAGLRKDGEGKLILTGKQEYTAPSQVLNGTLVLKNDSKSDYTIAKKGTLVVENRTNDESEIKLKNIYTDGKLKIDSTKTSIDKLHGTHTSDVEFSGKEINIKEFRTTGEYTIRVKENEQLNLNIEKFEEEYSDFLNNLSNPFLKPVVINKDKIVSIKFVDNINEEFKKLGEITDEKILKDLPSYDVNKKKFFDEYIDNTNVSIGGTNVLMKPMSSSLRTLLLSSNSSEVKNIFTDNYASIVGNIIKNEIDNKYNRTNIILNNLEKGNRLYFDTYVRTNILNDEKFSPFVDKNYGAIIGYSRKLLNGNVLNLYGIYQYGNVEFKNSGSNKTKSINNLYNVGINISKKIFDIFAFDFDKNIGYSKSDVYNDTSDINKKTNILQSLSINPSIKLSMELKINSIKSILKPYVGYSFNYILIWGKKDNEAKENESFINRLRDIGITSAYNNNLEAGVEIDSKINDRISIQNRLVVDYNSLDEIKLNQKLAEKLHKTVGKGLNKISANYNLGVKLKVMDSLNVIGKANINSKLNVGLNLGIDFNF</sequence>
<dbReference type="Pfam" id="PF00082">
    <property type="entry name" value="Peptidase_S8"/>
    <property type="match status" value="1"/>
</dbReference>
<dbReference type="eggNOG" id="COG1404">
    <property type="taxonomic scope" value="Bacteria"/>
</dbReference>
<protein>
    <submittedName>
        <fullName evidence="3">Autotransporter-associated beta strand repeat protein</fullName>
    </submittedName>
</protein>
<keyword evidence="1" id="KW-0732">Signal</keyword>
<dbReference type="Proteomes" id="UP000002072">
    <property type="component" value="Chromosome"/>
</dbReference>
<dbReference type="InterPro" id="IPR013425">
    <property type="entry name" value="Autotrns_rpt"/>
</dbReference>
<dbReference type="KEGG" id="smf:Smon_0842"/>
<dbReference type="Gene3D" id="3.40.50.200">
    <property type="entry name" value="Peptidase S8/S53 domain"/>
    <property type="match status" value="1"/>
</dbReference>
<evidence type="ECO:0000313" key="4">
    <source>
        <dbReference type="Proteomes" id="UP000002072"/>
    </source>
</evidence>
<dbReference type="PROSITE" id="PS51257">
    <property type="entry name" value="PROKAR_LIPOPROTEIN"/>
    <property type="match status" value="1"/>
</dbReference>
<dbReference type="InterPro" id="IPR036852">
    <property type="entry name" value="Peptidase_S8/S53_dom_sf"/>
</dbReference>
<name>D1AYD4_STRM9</name>
<dbReference type="InterPro" id="IPR000209">
    <property type="entry name" value="Peptidase_S8/S53_dom"/>
</dbReference>
<organism evidence="3 4">
    <name type="scientific">Streptobacillus moniliformis (strain ATCC 14647 / DSM 12112 / NCTC 10651 / 9901)</name>
    <dbReference type="NCBI Taxonomy" id="519441"/>
    <lineage>
        <taxon>Bacteria</taxon>
        <taxon>Fusobacteriati</taxon>
        <taxon>Fusobacteriota</taxon>
        <taxon>Fusobacteriia</taxon>
        <taxon>Fusobacteriales</taxon>
        <taxon>Leptotrichiaceae</taxon>
        <taxon>Streptobacillus</taxon>
    </lineage>
</organism>
<reference evidence="3 4" key="1">
    <citation type="journal article" date="2009" name="Stand. Genomic Sci.">
        <title>Complete genome sequence of Streptobacillus moniliformis type strain (9901T).</title>
        <authorList>
            <person name="Nolan M."/>
            <person name="Gronow S."/>
            <person name="Lapidus A."/>
            <person name="Ivanova N."/>
            <person name="Copeland A."/>
            <person name="Lucas S."/>
            <person name="Del Rio T.G."/>
            <person name="Chen F."/>
            <person name="Tice H."/>
            <person name="Pitluck S."/>
            <person name="Cheng J.F."/>
            <person name="Sims D."/>
            <person name="Meincke L."/>
            <person name="Bruce D."/>
            <person name="Goodwin L."/>
            <person name="Brettin T."/>
            <person name="Han C."/>
            <person name="Detter J.C."/>
            <person name="Ovchinikova G."/>
            <person name="Pati A."/>
            <person name="Mavromatis K."/>
            <person name="Mikhailova N."/>
            <person name="Chen A."/>
            <person name="Palaniappan K."/>
            <person name="Land M."/>
            <person name="Hauser L."/>
            <person name="Chang Y.J."/>
            <person name="Jeffries C.D."/>
            <person name="Rohde M."/>
            <person name="Sproer C."/>
            <person name="Goker M."/>
            <person name="Bristow J."/>
            <person name="Eisen J.A."/>
            <person name="Markowitz V."/>
            <person name="Hugenholtz P."/>
            <person name="Kyrpides N.C."/>
            <person name="Klenk H.P."/>
            <person name="Chain P."/>
        </authorList>
    </citation>
    <scope>NUCLEOTIDE SEQUENCE [LARGE SCALE GENOMIC DNA]</scope>
    <source>
        <strain evidence="4">ATCC 14647 / DSM 12112 / NCTC 10651 / 9901</strain>
    </source>
</reference>
<feature type="domain" description="Peptidase S8/S53" evidence="2">
    <location>
        <begin position="351"/>
        <end position="413"/>
    </location>
</feature>
<dbReference type="GO" id="GO:0004252">
    <property type="term" value="F:serine-type endopeptidase activity"/>
    <property type="evidence" value="ECO:0007669"/>
    <property type="project" value="InterPro"/>
</dbReference>
<dbReference type="STRING" id="519441.Smon_0842"/>
<accession>D1AYD4</accession>
<gene>
    <name evidence="3" type="ordered locus">Smon_0842</name>
</gene>
<dbReference type="OrthoDB" id="5360469at2"/>
<dbReference type="HOGENOM" id="CLU_293538_0_0_0"/>
<dbReference type="SUPFAM" id="SSF52743">
    <property type="entry name" value="Subtilisin-like"/>
    <property type="match status" value="1"/>
</dbReference>